<accession>A0A388LPJ0</accession>
<evidence type="ECO:0000313" key="1">
    <source>
        <dbReference type="EMBL" id="GBG84247.1"/>
    </source>
</evidence>
<sequence>MDPFFITPPCSGYETPFLRLRVSVQGRAADATALGVGAGYHDGYGSIFYNTSKGCSGYETSFLRLRVSVQGRACAARPDAVNARCSVTTGLSMAG</sequence>
<organism evidence="1 2">
    <name type="scientific">Chara braunii</name>
    <name type="common">Braun's stonewort</name>
    <dbReference type="NCBI Taxonomy" id="69332"/>
    <lineage>
        <taxon>Eukaryota</taxon>
        <taxon>Viridiplantae</taxon>
        <taxon>Streptophyta</taxon>
        <taxon>Charophyceae</taxon>
        <taxon>Charales</taxon>
        <taxon>Characeae</taxon>
        <taxon>Chara</taxon>
    </lineage>
</organism>
<dbReference type="AlphaFoldDB" id="A0A388LPJ0"/>
<protein>
    <submittedName>
        <fullName evidence="1">Uncharacterized protein</fullName>
    </submittedName>
</protein>
<proteinExistence type="predicted"/>
<gene>
    <name evidence="1" type="ORF">CBR_g38218</name>
</gene>
<dbReference type="EMBL" id="BFEA01000469">
    <property type="protein sequence ID" value="GBG84247.1"/>
    <property type="molecule type" value="Genomic_DNA"/>
</dbReference>
<keyword evidence="2" id="KW-1185">Reference proteome</keyword>
<dbReference type="Gramene" id="GBG84247">
    <property type="protein sequence ID" value="GBG84247"/>
    <property type="gene ID" value="CBR_g38218"/>
</dbReference>
<comment type="caution">
    <text evidence="1">The sequence shown here is derived from an EMBL/GenBank/DDBJ whole genome shotgun (WGS) entry which is preliminary data.</text>
</comment>
<evidence type="ECO:0000313" key="2">
    <source>
        <dbReference type="Proteomes" id="UP000265515"/>
    </source>
</evidence>
<reference evidence="1 2" key="1">
    <citation type="journal article" date="2018" name="Cell">
        <title>The Chara Genome: Secondary Complexity and Implications for Plant Terrestrialization.</title>
        <authorList>
            <person name="Nishiyama T."/>
            <person name="Sakayama H."/>
            <person name="Vries J.D."/>
            <person name="Buschmann H."/>
            <person name="Saint-Marcoux D."/>
            <person name="Ullrich K.K."/>
            <person name="Haas F.B."/>
            <person name="Vanderstraeten L."/>
            <person name="Becker D."/>
            <person name="Lang D."/>
            <person name="Vosolsobe S."/>
            <person name="Rombauts S."/>
            <person name="Wilhelmsson P.K.I."/>
            <person name="Janitza P."/>
            <person name="Kern R."/>
            <person name="Heyl A."/>
            <person name="Rumpler F."/>
            <person name="Villalobos L.I.A.C."/>
            <person name="Clay J.M."/>
            <person name="Skokan R."/>
            <person name="Toyoda A."/>
            <person name="Suzuki Y."/>
            <person name="Kagoshima H."/>
            <person name="Schijlen E."/>
            <person name="Tajeshwar N."/>
            <person name="Catarino B."/>
            <person name="Hetherington A.J."/>
            <person name="Saltykova A."/>
            <person name="Bonnot C."/>
            <person name="Breuninger H."/>
            <person name="Symeonidi A."/>
            <person name="Radhakrishnan G.V."/>
            <person name="Van Nieuwerburgh F."/>
            <person name="Deforce D."/>
            <person name="Chang C."/>
            <person name="Karol K.G."/>
            <person name="Hedrich R."/>
            <person name="Ulvskov P."/>
            <person name="Glockner G."/>
            <person name="Delwiche C.F."/>
            <person name="Petrasek J."/>
            <person name="Van de Peer Y."/>
            <person name="Friml J."/>
            <person name="Beilby M."/>
            <person name="Dolan L."/>
            <person name="Kohara Y."/>
            <person name="Sugano S."/>
            <person name="Fujiyama A."/>
            <person name="Delaux P.-M."/>
            <person name="Quint M."/>
            <person name="TheiBen G."/>
            <person name="Hagemann M."/>
            <person name="Harholt J."/>
            <person name="Dunand C."/>
            <person name="Zachgo S."/>
            <person name="Langdale J."/>
            <person name="Maumus F."/>
            <person name="Straeten D.V.D."/>
            <person name="Gould S.B."/>
            <person name="Rensing S.A."/>
        </authorList>
    </citation>
    <scope>NUCLEOTIDE SEQUENCE [LARGE SCALE GENOMIC DNA]</scope>
    <source>
        <strain evidence="1 2">S276</strain>
    </source>
</reference>
<dbReference type="Proteomes" id="UP000265515">
    <property type="component" value="Unassembled WGS sequence"/>
</dbReference>
<name>A0A388LPJ0_CHABU</name>